<dbReference type="InterPro" id="IPR000262">
    <property type="entry name" value="FMN-dep_DH"/>
</dbReference>
<dbReference type="InterPro" id="IPR008259">
    <property type="entry name" value="FMN_hydac_DH_AS"/>
</dbReference>
<organism evidence="9 10">
    <name type="scientific">Nocardioides marmoriginsengisoli</name>
    <dbReference type="NCBI Taxonomy" id="661483"/>
    <lineage>
        <taxon>Bacteria</taxon>
        <taxon>Bacillati</taxon>
        <taxon>Actinomycetota</taxon>
        <taxon>Actinomycetes</taxon>
        <taxon>Propionibacteriales</taxon>
        <taxon>Nocardioidaceae</taxon>
        <taxon>Nocardioides</taxon>
    </lineage>
</organism>
<dbReference type="GO" id="GO:0016491">
    <property type="term" value="F:oxidoreductase activity"/>
    <property type="evidence" value="ECO:0007669"/>
    <property type="project" value="UniProtKB-KW"/>
</dbReference>
<dbReference type="PANTHER" id="PTHR10578:SF107">
    <property type="entry name" value="2-HYDROXYACID OXIDASE 1"/>
    <property type="match status" value="1"/>
</dbReference>
<dbReference type="InterPro" id="IPR013785">
    <property type="entry name" value="Aldolase_TIM"/>
</dbReference>
<dbReference type="RefSeq" id="WP_123227087.1">
    <property type="nucleotide sequence ID" value="NZ_RJSE01000006.1"/>
</dbReference>
<keyword evidence="4" id="KW-0560">Oxidoreductase</keyword>
<evidence type="ECO:0000256" key="4">
    <source>
        <dbReference type="ARBA" id="ARBA00023002"/>
    </source>
</evidence>
<dbReference type="PIRSF" id="PIRSF000138">
    <property type="entry name" value="Al-hdrx_acd_dh"/>
    <property type="match status" value="1"/>
</dbReference>
<evidence type="ECO:0000256" key="5">
    <source>
        <dbReference type="ARBA" id="ARBA00024042"/>
    </source>
</evidence>
<evidence type="ECO:0000259" key="8">
    <source>
        <dbReference type="PROSITE" id="PS51349"/>
    </source>
</evidence>
<feature type="binding site" evidence="7">
    <location>
        <position position="24"/>
    </location>
    <ligand>
        <name>glyoxylate</name>
        <dbReference type="ChEBI" id="CHEBI:36655"/>
    </ligand>
</feature>
<feature type="binding site" evidence="7">
    <location>
        <position position="215"/>
    </location>
    <ligand>
        <name>FMN</name>
        <dbReference type="ChEBI" id="CHEBI:58210"/>
    </ligand>
</feature>
<dbReference type="EMBL" id="RJSE01000006">
    <property type="protein sequence ID" value="RNL63700.1"/>
    <property type="molecule type" value="Genomic_DNA"/>
</dbReference>
<feature type="binding site" evidence="7">
    <location>
        <begin position="270"/>
        <end position="274"/>
    </location>
    <ligand>
        <name>FMN</name>
        <dbReference type="ChEBI" id="CHEBI:58210"/>
    </ligand>
</feature>
<dbReference type="SUPFAM" id="SSF51395">
    <property type="entry name" value="FMN-linked oxidoreductases"/>
    <property type="match status" value="1"/>
</dbReference>
<feature type="binding site" evidence="7">
    <location>
        <begin position="293"/>
        <end position="294"/>
    </location>
    <ligand>
        <name>FMN</name>
        <dbReference type="ChEBI" id="CHEBI:58210"/>
    </ligand>
</feature>
<proteinExistence type="inferred from homology"/>
<dbReference type="InterPro" id="IPR012133">
    <property type="entry name" value="Alpha-hydoxy_acid_DH_FMN"/>
</dbReference>
<dbReference type="Proteomes" id="UP000267128">
    <property type="component" value="Unassembled WGS sequence"/>
</dbReference>
<feature type="active site" description="Proton acceptor" evidence="6">
    <location>
        <position position="239"/>
    </location>
</feature>
<dbReference type="Pfam" id="PF01070">
    <property type="entry name" value="FMN_dh"/>
    <property type="match status" value="1"/>
</dbReference>
<evidence type="ECO:0000313" key="10">
    <source>
        <dbReference type="Proteomes" id="UP000267128"/>
    </source>
</evidence>
<keyword evidence="2 7" id="KW-0285">Flavoprotein</keyword>
<dbReference type="OrthoDB" id="9770452at2"/>
<dbReference type="PROSITE" id="PS51349">
    <property type="entry name" value="FMN_HYDROXY_ACID_DH_2"/>
    <property type="match status" value="1"/>
</dbReference>
<dbReference type="CDD" id="cd02809">
    <property type="entry name" value="alpha_hydroxyacid_oxid_FMN"/>
    <property type="match status" value="1"/>
</dbReference>
<feature type="domain" description="FMN hydroxy acid dehydrogenase" evidence="8">
    <location>
        <begin position="1"/>
        <end position="342"/>
    </location>
</feature>
<comment type="similarity">
    <text evidence="5">Belongs to the FMN-dependent alpha-hydroxy acid dehydrogenase family.</text>
</comment>
<feature type="binding site" evidence="7">
    <location>
        <position position="237"/>
    </location>
    <ligand>
        <name>FMN</name>
        <dbReference type="ChEBI" id="CHEBI:58210"/>
    </ligand>
</feature>
<reference evidence="9 10" key="1">
    <citation type="submission" date="2018-11" db="EMBL/GenBank/DDBJ databases">
        <authorList>
            <person name="Li F."/>
        </authorList>
    </citation>
    <scope>NUCLEOTIDE SEQUENCE [LARGE SCALE GENOMIC DNA]</scope>
    <source>
        <strain evidence="9 10">Gsoil 097</strain>
    </source>
</reference>
<evidence type="ECO:0000256" key="2">
    <source>
        <dbReference type="ARBA" id="ARBA00022630"/>
    </source>
</evidence>
<keyword evidence="3 7" id="KW-0288">FMN</keyword>
<keyword evidence="10" id="KW-1185">Reference proteome</keyword>
<feature type="binding site" evidence="7">
    <location>
        <position position="126"/>
    </location>
    <ligand>
        <name>FMN</name>
        <dbReference type="ChEBI" id="CHEBI:58210"/>
    </ligand>
</feature>
<protein>
    <submittedName>
        <fullName evidence="9">Alpha-hydroxy-acid oxidizing enzyme</fullName>
    </submittedName>
</protein>
<comment type="caution">
    <text evidence="9">The sequence shown here is derived from an EMBL/GenBank/DDBJ whole genome shotgun (WGS) entry which is preliminary data.</text>
</comment>
<dbReference type="InterPro" id="IPR037396">
    <property type="entry name" value="FMN_HAD"/>
</dbReference>
<evidence type="ECO:0000256" key="7">
    <source>
        <dbReference type="PIRSR" id="PIRSR000138-2"/>
    </source>
</evidence>
<gene>
    <name evidence="9" type="ORF">EFK50_08165</name>
</gene>
<dbReference type="Gene3D" id="3.20.20.70">
    <property type="entry name" value="Aldolase class I"/>
    <property type="match status" value="1"/>
</dbReference>
<feature type="binding site" evidence="7">
    <location>
        <position position="106"/>
    </location>
    <ligand>
        <name>FMN</name>
        <dbReference type="ChEBI" id="CHEBI:58210"/>
    </ligand>
</feature>
<accession>A0A3N0CJS2</accession>
<dbReference type="PROSITE" id="PS00557">
    <property type="entry name" value="FMN_HYDROXY_ACID_DH_1"/>
    <property type="match status" value="1"/>
</dbReference>
<feature type="binding site" evidence="7">
    <location>
        <position position="154"/>
    </location>
    <ligand>
        <name>FMN</name>
        <dbReference type="ChEBI" id="CHEBI:58210"/>
    </ligand>
</feature>
<feature type="binding site" evidence="7">
    <location>
        <position position="242"/>
    </location>
    <ligand>
        <name>glyoxylate</name>
        <dbReference type="ChEBI" id="CHEBI:36655"/>
    </ligand>
</feature>
<comment type="cofactor">
    <cofactor evidence="1">
        <name>FMN</name>
        <dbReference type="ChEBI" id="CHEBI:58210"/>
    </cofactor>
</comment>
<name>A0A3N0CJS2_9ACTN</name>
<feature type="binding site" evidence="7">
    <location>
        <position position="239"/>
    </location>
    <ligand>
        <name>glyoxylate</name>
        <dbReference type="ChEBI" id="CHEBI:36655"/>
    </ligand>
</feature>
<feature type="binding site" evidence="7">
    <location>
        <position position="128"/>
    </location>
    <ligand>
        <name>glyoxylate</name>
        <dbReference type="ChEBI" id="CHEBI:36655"/>
    </ligand>
</feature>
<dbReference type="AlphaFoldDB" id="A0A3N0CJS2"/>
<evidence type="ECO:0000256" key="1">
    <source>
        <dbReference type="ARBA" id="ARBA00001917"/>
    </source>
</evidence>
<sequence length="342" mass="35264">MPSSWLAALEDEASKVLPAVFFEYFRQGSGDSVASTDAAAAWDRYRLVPRVLNDVRDVDLTGSFLGTPASLPIGVAPTTLQRAADPAGEAAMARACAGSGVPMVLSSNASTPFAEVAATGVRWWLQAYLPEERLLAVPMLEAAVASGAGAIVLTVDTPVVAAKRDGDGPSALTQVPPEWLRVNLGDAADAPKARDLGVRDIAWLRELTGLPVVVKGVLHPEDALRAADAGAAAVWVSNHGGRQLARAASTAGCLPGVVEALGGAVEVYVDGGVRDPMSALSALALGADGIFLGRSPLFALSVGGEDGVRRLFSEYADGLTEALRLAGSADVGDVRGLEVREF</sequence>
<dbReference type="GO" id="GO:0010181">
    <property type="term" value="F:FMN binding"/>
    <property type="evidence" value="ECO:0007669"/>
    <property type="project" value="InterPro"/>
</dbReference>
<dbReference type="PANTHER" id="PTHR10578">
    <property type="entry name" value="S -2-HYDROXY-ACID OXIDASE-RELATED"/>
    <property type="match status" value="1"/>
</dbReference>
<evidence type="ECO:0000256" key="6">
    <source>
        <dbReference type="PIRSR" id="PIRSR000138-1"/>
    </source>
</evidence>
<evidence type="ECO:0000313" key="9">
    <source>
        <dbReference type="EMBL" id="RNL63700.1"/>
    </source>
</evidence>
<evidence type="ECO:0000256" key="3">
    <source>
        <dbReference type="ARBA" id="ARBA00022643"/>
    </source>
</evidence>